<dbReference type="Gene3D" id="2.60.120.380">
    <property type="match status" value="1"/>
</dbReference>
<dbReference type="CDD" id="cd04842">
    <property type="entry name" value="Peptidases_S8_Kp43_protease"/>
    <property type="match status" value="1"/>
</dbReference>
<dbReference type="InterPro" id="IPR008979">
    <property type="entry name" value="Galactose-bd-like_sf"/>
</dbReference>
<evidence type="ECO:0000259" key="7">
    <source>
        <dbReference type="Pfam" id="PF00082"/>
    </source>
</evidence>
<feature type="region of interest" description="Disordered" evidence="6">
    <location>
        <begin position="252"/>
        <end position="288"/>
    </location>
</feature>
<keyword evidence="9" id="KW-1185">Reference proteome</keyword>
<proteinExistence type="inferred from homology"/>
<dbReference type="PRINTS" id="PR00723">
    <property type="entry name" value="SUBTILISIN"/>
</dbReference>
<dbReference type="RefSeq" id="WP_091276207.1">
    <property type="nucleotide sequence ID" value="NZ_FAOZ01000007.1"/>
</dbReference>
<dbReference type="InterPro" id="IPR022398">
    <property type="entry name" value="Peptidase_S8_His-AS"/>
</dbReference>
<dbReference type="InterPro" id="IPR015500">
    <property type="entry name" value="Peptidase_S8_subtilisin-rel"/>
</dbReference>
<feature type="active site" description="Charge relay system" evidence="5">
    <location>
        <position position="226"/>
    </location>
</feature>
<feature type="region of interest" description="Disordered" evidence="6">
    <location>
        <begin position="109"/>
        <end position="128"/>
    </location>
</feature>
<dbReference type="SUPFAM" id="SSF49785">
    <property type="entry name" value="Galactose-binding domain-like"/>
    <property type="match status" value="1"/>
</dbReference>
<protein>
    <submittedName>
        <fullName evidence="8">Subtilase family protein</fullName>
    </submittedName>
</protein>
<evidence type="ECO:0000256" key="1">
    <source>
        <dbReference type="ARBA" id="ARBA00011073"/>
    </source>
</evidence>
<dbReference type="InterPro" id="IPR036852">
    <property type="entry name" value="Peptidase_S8/S53_dom_sf"/>
</dbReference>
<accession>A0A0S4QN67</accession>
<dbReference type="InterPro" id="IPR000209">
    <property type="entry name" value="Peptidase_S8/S53_dom"/>
</dbReference>
<feature type="active site" description="Charge relay system" evidence="5">
    <location>
        <position position="262"/>
    </location>
</feature>
<gene>
    <name evidence="8" type="ORF">Ga0074812_107136</name>
</gene>
<keyword evidence="3 5" id="KW-0378">Hydrolase</keyword>
<dbReference type="Proteomes" id="UP000198802">
    <property type="component" value="Unassembled WGS sequence"/>
</dbReference>
<dbReference type="GO" id="GO:0004252">
    <property type="term" value="F:serine-type endopeptidase activity"/>
    <property type="evidence" value="ECO:0007669"/>
    <property type="project" value="UniProtKB-UniRule"/>
</dbReference>
<organism evidence="8 9">
    <name type="scientific">Parafrankia irregularis</name>
    <dbReference type="NCBI Taxonomy" id="795642"/>
    <lineage>
        <taxon>Bacteria</taxon>
        <taxon>Bacillati</taxon>
        <taxon>Actinomycetota</taxon>
        <taxon>Actinomycetes</taxon>
        <taxon>Frankiales</taxon>
        <taxon>Frankiaceae</taxon>
        <taxon>Parafrankia</taxon>
    </lineage>
</organism>
<name>A0A0S4QN67_9ACTN</name>
<feature type="compositionally biased region" description="Basic and acidic residues" evidence="6">
    <location>
        <begin position="117"/>
        <end position="128"/>
    </location>
</feature>
<dbReference type="GO" id="GO:0006508">
    <property type="term" value="P:proteolysis"/>
    <property type="evidence" value="ECO:0007669"/>
    <property type="project" value="UniProtKB-KW"/>
</dbReference>
<evidence type="ECO:0000256" key="2">
    <source>
        <dbReference type="ARBA" id="ARBA00022670"/>
    </source>
</evidence>
<sequence>MARITINGITLDPVTEAAGLRSVIPDPEDVADTKYVLVQTRRPVAEQERARLTDLGVKIQQYVPENTYKCRYEPDDLGPVLAEPYVAWAGRYLPDFKLPATLRPTGTAVTASVVPSGDRRSPSRKPREVDVVLHEDVDPRADQVLERIGAAARLDLSEVRPGRHKVRLTVEEGRLPDLADLDEIHHLEPVPARQLRNEVARTILRTDAGPRPGRYQGADQVIAVADTGFDLGTTSDVHPAFSGRVKALHPLGRRRADDPDGHGTHVAGSVLGDGPFAGATGPAPNGSGRVRGTAPKATLVLQSLLDAQGGLGGIPDDLHDLFEPPYEDDGARVHTNSWGAVVPGLPYDSSAFEIDDTVWNRPDLAICFAAGNDGTDRNADGTVDRSSIGSESAAKNAIVVGASESDRPEFRPTYGAYWPTQFPAAPITTDRQANRPAGMAAFSSRGPTRERRIRPDVVAPGTCILSTRSRAVVNPPTDFGTSADDRYFFLSGTSMATPLVAGTVATLREALVDNGFPRPSAALLKAVLLNGATELAGQYTPTEVGPSPNNNAGFGRVDFAGSMASVQPESAATGGAVEGGPLRQGETNSARLDVPAGSTLKITLVWTDPPGEALQNDLDLIVRSADGHERHGNMGTSTEFDRVNNVEQVVWPDVPAGGVEVAVTAFRITTDAQPYAYAWRAS</sequence>
<dbReference type="PANTHER" id="PTHR43399">
    <property type="entry name" value="SUBTILISIN-RELATED"/>
    <property type="match status" value="1"/>
</dbReference>
<evidence type="ECO:0000313" key="9">
    <source>
        <dbReference type="Proteomes" id="UP000198802"/>
    </source>
</evidence>
<dbReference type="PROSITE" id="PS00137">
    <property type="entry name" value="SUBTILASE_HIS"/>
    <property type="match status" value="1"/>
</dbReference>
<dbReference type="Pfam" id="PF00082">
    <property type="entry name" value="Peptidase_S8"/>
    <property type="match status" value="1"/>
</dbReference>
<evidence type="ECO:0000256" key="4">
    <source>
        <dbReference type="ARBA" id="ARBA00022825"/>
    </source>
</evidence>
<dbReference type="InterPro" id="IPR051048">
    <property type="entry name" value="Peptidase_S8/S53_subtilisin"/>
</dbReference>
<evidence type="ECO:0000256" key="5">
    <source>
        <dbReference type="PROSITE-ProRule" id="PRU01240"/>
    </source>
</evidence>
<dbReference type="PROSITE" id="PS00138">
    <property type="entry name" value="SUBTILASE_SER"/>
    <property type="match status" value="1"/>
</dbReference>
<comment type="similarity">
    <text evidence="1 5">Belongs to the peptidase S8 family.</text>
</comment>
<keyword evidence="4 5" id="KW-0720">Serine protease</keyword>
<evidence type="ECO:0000256" key="3">
    <source>
        <dbReference type="ARBA" id="ARBA00022801"/>
    </source>
</evidence>
<reference evidence="9" key="1">
    <citation type="submission" date="2015-11" db="EMBL/GenBank/DDBJ databases">
        <authorList>
            <person name="Varghese N."/>
        </authorList>
    </citation>
    <scope>NUCLEOTIDE SEQUENCE [LARGE SCALE GENOMIC DNA]</scope>
    <source>
        <strain evidence="9">DSM 45899</strain>
    </source>
</reference>
<feature type="active site" description="Charge relay system" evidence="5">
    <location>
        <position position="494"/>
    </location>
</feature>
<dbReference type="SUPFAM" id="SSF52743">
    <property type="entry name" value="Subtilisin-like"/>
    <property type="match status" value="1"/>
</dbReference>
<dbReference type="EMBL" id="FAOZ01000007">
    <property type="protein sequence ID" value="CUU56252.1"/>
    <property type="molecule type" value="Genomic_DNA"/>
</dbReference>
<feature type="domain" description="Peptidase S8/S53" evidence="7">
    <location>
        <begin position="218"/>
        <end position="544"/>
    </location>
</feature>
<evidence type="ECO:0000256" key="6">
    <source>
        <dbReference type="SAM" id="MobiDB-lite"/>
    </source>
</evidence>
<feature type="compositionally biased region" description="Basic and acidic residues" evidence="6">
    <location>
        <begin position="254"/>
        <end position="263"/>
    </location>
</feature>
<dbReference type="Gene3D" id="3.40.50.200">
    <property type="entry name" value="Peptidase S8/S53 domain"/>
    <property type="match status" value="1"/>
</dbReference>
<evidence type="ECO:0000313" key="8">
    <source>
        <dbReference type="EMBL" id="CUU56252.1"/>
    </source>
</evidence>
<dbReference type="AlphaFoldDB" id="A0A0S4QN67"/>
<dbReference type="InterPro" id="IPR023828">
    <property type="entry name" value="Peptidase_S8_Ser-AS"/>
</dbReference>
<keyword evidence="2 5" id="KW-0645">Protease</keyword>
<dbReference type="PANTHER" id="PTHR43399:SF4">
    <property type="entry name" value="CELL WALL-ASSOCIATED PROTEASE"/>
    <property type="match status" value="1"/>
</dbReference>
<dbReference type="PROSITE" id="PS51892">
    <property type="entry name" value="SUBTILASE"/>
    <property type="match status" value="1"/>
</dbReference>
<dbReference type="InterPro" id="IPR034058">
    <property type="entry name" value="TagA/B/C/D_pept_dom"/>
</dbReference>